<organism evidence="1 3">
    <name type="scientific">Didymodactylos carnosus</name>
    <dbReference type="NCBI Taxonomy" id="1234261"/>
    <lineage>
        <taxon>Eukaryota</taxon>
        <taxon>Metazoa</taxon>
        <taxon>Spiralia</taxon>
        <taxon>Gnathifera</taxon>
        <taxon>Rotifera</taxon>
        <taxon>Eurotatoria</taxon>
        <taxon>Bdelloidea</taxon>
        <taxon>Philodinida</taxon>
        <taxon>Philodinidae</taxon>
        <taxon>Didymodactylos</taxon>
    </lineage>
</organism>
<dbReference type="AlphaFoldDB" id="A0A814QVE6"/>
<keyword evidence="3" id="KW-1185">Reference proteome</keyword>
<proteinExistence type="predicted"/>
<gene>
    <name evidence="1" type="ORF">GPM918_LOCUS19895</name>
    <name evidence="2" type="ORF">SRO942_LOCUS19892</name>
</gene>
<dbReference type="Gene3D" id="3.80.10.10">
    <property type="entry name" value="Ribonuclease Inhibitor"/>
    <property type="match status" value="1"/>
</dbReference>
<sequence length="226" mass="25680">MSLYSVQTCVCYIQVSVLLGYSDILGTGSDYLVIENRIDNDKSIITSDLFQALKQLKSCTLLFDSFSFKNISSTISTTIDYLHLNKIDSLDLIIIFQQISNLKSLTIEQLFETAVSLSAAVAINMKQLKIKTTTTRFNGTHDLLKSIPNIQYLSIRLSSIDLNQIDGNYWSTILSTLTNLKHFEFHITASDCPNNLQELKSFYETMFCLREPPFKNRSQSRQVQMG</sequence>
<reference evidence="1" key="1">
    <citation type="submission" date="2021-02" db="EMBL/GenBank/DDBJ databases">
        <authorList>
            <person name="Nowell W R."/>
        </authorList>
    </citation>
    <scope>NUCLEOTIDE SEQUENCE</scope>
</reference>
<comment type="caution">
    <text evidence="1">The sequence shown here is derived from an EMBL/GenBank/DDBJ whole genome shotgun (WGS) entry which is preliminary data.</text>
</comment>
<name>A0A814QVE6_9BILA</name>
<evidence type="ECO:0000313" key="2">
    <source>
        <dbReference type="EMBL" id="CAF3888683.1"/>
    </source>
</evidence>
<protein>
    <submittedName>
        <fullName evidence="1">Uncharacterized protein</fullName>
    </submittedName>
</protein>
<dbReference type="Proteomes" id="UP000681722">
    <property type="component" value="Unassembled WGS sequence"/>
</dbReference>
<accession>A0A814QVE6</accession>
<dbReference type="InterPro" id="IPR032675">
    <property type="entry name" value="LRR_dom_sf"/>
</dbReference>
<dbReference type="EMBL" id="CAJNOQ010006148">
    <property type="protein sequence ID" value="CAF1125145.1"/>
    <property type="molecule type" value="Genomic_DNA"/>
</dbReference>
<evidence type="ECO:0000313" key="3">
    <source>
        <dbReference type="Proteomes" id="UP000663829"/>
    </source>
</evidence>
<evidence type="ECO:0000313" key="1">
    <source>
        <dbReference type="EMBL" id="CAF1125145.1"/>
    </source>
</evidence>
<dbReference type="EMBL" id="CAJOBC010006148">
    <property type="protein sequence ID" value="CAF3888683.1"/>
    <property type="molecule type" value="Genomic_DNA"/>
</dbReference>
<dbReference type="Proteomes" id="UP000663829">
    <property type="component" value="Unassembled WGS sequence"/>
</dbReference>